<reference evidence="2" key="1">
    <citation type="submission" date="2021-02" db="EMBL/GenBank/DDBJ databases">
        <authorList>
            <person name="Nowell W R."/>
        </authorList>
    </citation>
    <scope>NUCLEOTIDE SEQUENCE</scope>
</reference>
<organism evidence="2 3">
    <name type="scientific">Adineta steineri</name>
    <dbReference type="NCBI Taxonomy" id="433720"/>
    <lineage>
        <taxon>Eukaryota</taxon>
        <taxon>Metazoa</taxon>
        <taxon>Spiralia</taxon>
        <taxon>Gnathifera</taxon>
        <taxon>Rotifera</taxon>
        <taxon>Eurotatoria</taxon>
        <taxon>Bdelloidea</taxon>
        <taxon>Adinetida</taxon>
        <taxon>Adinetidae</taxon>
        <taxon>Adineta</taxon>
    </lineage>
</organism>
<accession>A0A820SKJ5</accession>
<dbReference type="Proteomes" id="UP000663868">
    <property type="component" value="Unassembled WGS sequence"/>
</dbReference>
<evidence type="ECO:0000313" key="3">
    <source>
        <dbReference type="Proteomes" id="UP000663868"/>
    </source>
</evidence>
<feature type="non-terminal residue" evidence="2">
    <location>
        <position position="92"/>
    </location>
</feature>
<gene>
    <name evidence="2" type="ORF">KXQ929_LOCUS54048</name>
</gene>
<name>A0A820SKJ5_9BILA</name>
<keyword evidence="1" id="KW-0175">Coiled coil</keyword>
<dbReference type="AlphaFoldDB" id="A0A820SKJ5"/>
<feature type="non-terminal residue" evidence="2">
    <location>
        <position position="1"/>
    </location>
</feature>
<feature type="coiled-coil region" evidence="1">
    <location>
        <begin position="4"/>
        <end position="88"/>
    </location>
</feature>
<protein>
    <submittedName>
        <fullName evidence="2">Uncharacterized protein</fullName>
    </submittedName>
</protein>
<evidence type="ECO:0000256" key="1">
    <source>
        <dbReference type="SAM" id="Coils"/>
    </source>
</evidence>
<evidence type="ECO:0000313" key="2">
    <source>
        <dbReference type="EMBL" id="CAF4452655.1"/>
    </source>
</evidence>
<sequence>SSIIEDYRTQIQNLQQKLRSVEDERVLLREHLNEVELELRKTSDQHEPILAMYEKQLQTVEQERNAVVQLHALRSAEQQQRIDELQDELMHF</sequence>
<proteinExistence type="predicted"/>
<dbReference type="EMBL" id="CAJOBB010031693">
    <property type="protein sequence ID" value="CAF4452655.1"/>
    <property type="molecule type" value="Genomic_DNA"/>
</dbReference>
<comment type="caution">
    <text evidence="2">The sequence shown here is derived from an EMBL/GenBank/DDBJ whole genome shotgun (WGS) entry which is preliminary data.</text>
</comment>